<name>A0AAE5TVB7_9HYPH</name>
<dbReference type="KEGG" id="rad:CO657_11195"/>
<dbReference type="AlphaFoldDB" id="A0AAE5TVB7"/>
<organism evidence="3 4">
    <name type="scientific">Rhizobium acidisoli</name>
    <dbReference type="NCBI Taxonomy" id="1538158"/>
    <lineage>
        <taxon>Bacteria</taxon>
        <taxon>Pseudomonadati</taxon>
        <taxon>Pseudomonadota</taxon>
        <taxon>Alphaproteobacteria</taxon>
        <taxon>Hyphomicrobiales</taxon>
        <taxon>Rhizobiaceae</taxon>
        <taxon>Rhizobium/Agrobacterium group</taxon>
        <taxon>Rhizobium</taxon>
    </lineage>
</organism>
<feature type="domain" description="Calcineurin-like phosphoesterase" evidence="2">
    <location>
        <begin position="1"/>
        <end position="222"/>
    </location>
</feature>
<evidence type="ECO:0000256" key="1">
    <source>
        <dbReference type="SAM" id="MobiDB-lite"/>
    </source>
</evidence>
<dbReference type="Pfam" id="PF00149">
    <property type="entry name" value="Metallophos"/>
    <property type="match status" value="1"/>
</dbReference>
<dbReference type="Gene3D" id="3.60.21.10">
    <property type="match status" value="1"/>
</dbReference>
<dbReference type="RefSeq" id="WP_054185658.1">
    <property type="nucleotide sequence ID" value="NZ_CP034998.1"/>
</dbReference>
<accession>A0AAE5TVB7</accession>
<dbReference type="InterPro" id="IPR004843">
    <property type="entry name" value="Calcineurin-like_PHP"/>
</dbReference>
<protein>
    <submittedName>
        <fullName evidence="3">Phosphatase</fullName>
    </submittedName>
</protein>
<dbReference type="PANTHER" id="PTHR37844">
    <property type="entry name" value="SER/THR PROTEIN PHOSPHATASE SUPERFAMILY (AFU_ORTHOLOGUE AFUA_1G14840)"/>
    <property type="match status" value="1"/>
</dbReference>
<proteinExistence type="predicted"/>
<dbReference type="EMBL" id="CP034998">
    <property type="protein sequence ID" value="QAS78598.1"/>
    <property type="molecule type" value="Genomic_DNA"/>
</dbReference>
<dbReference type="GO" id="GO:0016787">
    <property type="term" value="F:hydrolase activity"/>
    <property type="evidence" value="ECO:0007669"/>
    <property type="project" value="InterPro"/>
</dbReference>
<sequence length="296" mass="32978">MKLWVLSDLHLEFGQPFLQSPPDDADVMVCAGDVLDKGIIPSLQWLADTFAHAIPVVFVPGNHEFYSASVQEGIRDAHEFAGRFPNVHFLENGAVDIDDVRFIGGALWSDFRLFGRNPEVAMSYAAHGMNDYKKIKFSKEPFRKFKPIDAYRKHLETRDFIANELRERAGLTTVVVTHHAPSPRSIDLGFRHDPLSASYASDLEDLLWEAGPNLWAHGHVHHRNDYVVGNTRVISNARGYPGERTGFDAAFVVEIGPNPQSNEELEQSALAIPDRAPKTDPDPGDELPDGDGMTKP</sequence>
<evidence type="ECO:0000313" key="4">
    <source>
        <dbReference type="Proteomes" id="UP000220927"/>
    </source>
</evidence>
<keyword evidence="4" id="KW-1185">Reference proteome</keyword>
<evidence type="ECO:0000313" key="3">
    <source>
        <dbReference type="EMBL" id="QAS78598.1"/>
    </source>
</evidence>
<reference evidence="3 4" key="1">
    <citation type="submission" date="2019-01" db="EMBL/GenBank/DDBJ databases">
        <title>Genomic insights into the origins and evolution of symbiotic genes in the Phaseolus vulgaris microsymbionts.</title>
        <authorList>
            <person name="Tong W."/>
        </authorList>
    </citation>
    <scope>NUCLEOTIDE SEQUENCE [LARGE SCALE GENOMIC DNA]</scope>
    <source>
        <strain evidence="3 4">FH23</strain>
    </source>
</reference>
<dbReference type="InterPro" id="IPR029052">
    <property type="entry name" value="Metallo-depent_PP-like"/>
</dbReference>
<evidence type="ECO:0000259" key="2">
    <source>
        <dbReference type="Pfam" id="PF00149"/>
    </source>
</evidence>
<dbReference type="Proteomes" id="UP000220927">
    <property type="component" value="Chromosome"/>
</dbReference>
<gene>
    <name evidence="3" type="ORF">CO657_11195</name>
</gene>
<dbReference type="SUPFAM" id="SSF56300">
    <property type="entry name" value="Metallo-dependent phosphatases"/>
    <property type="match status" value="1"/>
</dbReference>
<feature type="region of interest" description="Disordered" evidence="1">
    <location>
        <begin position="257"/>
        <end position="296"/>
    </location>
</feature>
<dbReference type="PANTHER" id="PTHR37844:SF2">
    <property type="entry name" value="SER_THR PROTEIN PHOSPHATASE SUPERFAMILY (AFU_ORTHOLOGUE AFUA_1G14840)"/>
    <property type="match status" value="1"/>
</dbReference>